<organism evidence="13 14">
    <name type="scientific">Metarhizium robertsii</name>
    <dbReference type="NCBI Taxonomy" id="568076"/>
    <lineage>
        <taxon>Eukaryota</taxon>
        <taxon>Fungi</taxon>
        <taxon>Dikarya</taxon>
        <taxon>Ascomycota</taxon>
        <taxon>Pezizomycotina</taxon>
        <taxon>Sordariomycetes</taxon>
        <taxon>Hypocreomycetidae</taxon>
        <taxon>Hypocreales</taxon>
        <taxon>Clavicipitaceae</taxon>
        <taxon>Metarhizium</taxon>
    </lineage>
</organism>
<dbReference type="GO" id="GO:0098552">
    <property type="term" value="C:side of membrane"/>
    <property type="evidence" value="ECO:0007669"/>
    <property type="project" value="UniProtKB-KW"/>
</dbReference>
<feature type="region of interest" description="Disordered" evidence="9">
    <location>
        <begin position="250"/>
        <end position="281"/>
    </location>
</feature>
<dbReference type="Proteomes" id="UP000030151">
    <property type="component" value="Unassembled WGS sequence"/>
</dbReference>
<feature type="compositionally biased region" description="Basic and acidic residues" evidence="9">
    <location>
        <begin position="194"/>
        <end position="203"/>
    </location>
</feature>
<keyword evidence="8" id="KW-0449">Lipoprotein</keyword>
<proteinExistence type="inferred from homology"/>
<dbReference type="InterPro" id="IPR008427">
    <property type="entry name" value="Extracellular_membr_CFEM_dom"/>
</dbReference>
<evidence type="ECO:0000256" key="7">
    <source>
        <dbReference type="ARBA" id="ARBA00023157"/>
    </source>
</evidence>
<evidence type="ECO:0000256" key="1">
    <source>
        <dbReference type="ARBA" id="ARBA00004589"/>
    </source>
</evidence>
<evidence type="ECO:0000259" key="12">
    <source>
        <dbReference type="Pfam" id="PF05730"/>
    </source>
</evidence>
<dbReference type="eggNOG" id="ENOG502RMDN">
    <property type="taxonomic scope" value="Eukaryota"/>
</dbReference>
<feature type="transmembrane region" description="Helical" evidence="10">
    <location>
        <begin position="155"/>
        <end position="177"/>
    </location>
</feature>
<accession>A0A0A1V5B1</accession>
<reference evidence="13 14" key="1">
    <citation type="submission" date="2014-02" db="EMBL/GenBank/DDBJ databases">
        <title>The genome sequence of the entomopathogenic fungus Metarhizium robertsii ARSEF 2575.</title>
        <authorList>
            <person name="Giuliano Garisto Donzelli B."/>
            <person name="Roe B.A."/>
            <person name="Macmil S.L."/>
            <person name="Krasnoff S.B."/>
            <person name="Gibson D.M."/>
        </authorList>
    </citation>
    <scope>NUCLEOTIDE SEQUENCE [LARGE SCALE GENOMIC DNA]</scope>
    <source>
        <strain evidence="13 14">ARSEF 2575</strain>
    </source>
</reference>
<feature type="chain" id="PRO_5001981148" description="CFEM domain-containing protein" evidence="11">
    <location>
        <begin position="21"/>
        <end position="350"/>
    </location>
</feature>
<comment type="subcellular location">
    <subcellularLocation>
        <location evidence="1">Membrane</location>
        <topology evidence="1">Lipid-anchor</topology>
        <topology evidence="1">GPI-anchor</topology>
    </subcellularLocation>
    <subcellularLocation>
        <location evidence="2">Secreted</location>
    </subcellularLocation>
</comment>
<feature type="region of interest" description="Disordered" evidence="9">
    <location>
        <begin position="182"/>
        <end position="209"/>
    </location>
</feature>
<keyword evidence="5" id="KW-0336">GPI-anchor</keyword>
<evidence type="ECO:0000256" key="3">
    <source>
        <dbReference type="ARBA" id="ARBA00010031"/>
    </source>
</evidence>
<keyword evidence="10" id="KW-1133">Transmembrane helix</keyword>
<evidence type="ECO:0000256" key="10">
    <source>
        <dbReference type="SAM" id="Phobius"/>
    </source>
</evidence>
<feature type="region of interest" description="Disordered" evidence="9">
    <location>
        <begin position="104"/>
        <end position="150"/>
    </location>
</feature>
<gene>
    <name evidence="13" type="ORF">X797_000091</name>
</gene>
<evidence type="ECO:0000256" key="2">
    <source>
        <dbReference type="ARBA" id="ARBA00004613"/>
    </source>
</evidence>
<name>A0A0A1V5B1_9HYPO</name>
<sequence length="350" mass="37353">MKAATVVVVAVAAGIALVQSHFQMAPCARSCIQKALPNVGCTGNDKDIAFCLCRPRTKSKLVDPVAQCANQSACSAADLLRAQSIIDWRCQNVHPASFSEATFDAPESASWRQTTQTPPQPVPSSSSKSTPASTPTESSTATSTASGSSGVSTGLVLAITSAIVAALGSLVGAFWCYRRRHRRRASSGQVRNGPSEEEKDGHPTRSGHNELLGSTEMAHEMDLYVPRQPAPAGLSRQVYEIDSTPLRMVPGSSAPKAGQTVSNAAPPGSPRGPPQADGMKSQTLGDMRTVAKENGDQDTPGLGELQKRRIVLAEERRYLQRVHEIECEDKRLEQQISDLTQQQPSSPLEK</sequence>
<comment type="similarity">
    <text evidence="3">Belongs to the RBT5 family.</text>
</comment>
<keyword evidence="6 11" id="KW-0732">Signal</keyword>
<dbReference type="EMBL" id="JELW01000001">
    <property type="protein sequence ID" value="EXV05379.1"/>
    <property type="molecule type" value="Genomic_DNA"/>
</dbReference>
<evidence type="ECO:0000256" key="8">
    <source>
        <dbReference type="ARBA" id="ARBA00023288"/>
    </source>
</evidence>
<feature type="compositionally biased region" description="Low complexity" evidence="9">
    <location>
        <begin position="113"/>
        <end position="150"/>
    </location>
</feature>
<protein>
    <recommendedName>
        <fullName evidence="12">CFEM domain-containing protein</fullName>
    </recommendedName>
</protein>
<dbReference type="GO" id="GO:0005576">
    <property type="term" value="C:extracellular region"/>
    <property type="evidence" value="ECO:0007669"/>
    <property type="project" value="UniProtKB-SubCell"/>
</dbReference>
<evidence type="ECO:0000256" key="4">
    <source>
        <dbReference type="ARBA" id="ARBA00022525"/>
    </source>
</evidence>
<dbReference type="HOGENOM" id="CLU_056036_0_0_1"/>
<evidence type="ECO:0000313" key="13">
    <source>
        <dbReference type="EMBL" id="EXV05379.1"/>
    </source>
</evidence>
<keyword evidence="10" id="KW-0472">Membrane</keyword>
<dbReference type="OrthoDB" id="4941011at2759"/>
<evidence type="ECO:0000256" key="11">
    <source>
        <dbReference type="SAM" id="SignalP"/>
    </source>
</evidence>
<keyword evidence="5" id="KW-0325">Glycoprotein</keyword>
<keyword evidence="10" id="KW-0812">Transmembrane</keyword>
<evidence type="ECO:0000256" key="9">
    <source>
        <dbReference type="SAM" id="MobiDB-lite"/>
    </source>
</evidence>
<keyword evidence="7" id="KW-1015">Disulfide bond</keyword>
<dbReference type="AlphaFoldDB" id="A0A0A1V5B1"/>
<comment type="caution">
    <text evidence="13">The sequence shown here is derived from an EMBL/GenBank/DDBJ whole genome shotgun (WGS) entry which is preliminary data.</text>
</comment>
<feature type="signal peptide" evidence="11">
    <location>
        <begin position="1"/>
        <end position="20"/>
    </location>
</feature>
<evidence type="ECO:0000256" key="6">
    <source>
        <dbReference type="ARBA" id="ARBA00022729"/>
    </source>
</evidence>
<dbReference type="Pfam" id="PF05730">
    <property type="entry name" value="CFEM"/>
    <property type="match status" value="1"/>
</dbReference>
<evidence type="ECO:0000256" key="5">
    <source>
        <dbReference type="ARBA" id="ARBA00022622"/>
    </source>
</evidence>
<feature type="domain" description="CFEM" evidence="12">
    <location>
        <begin position="24"/>
        <end position="90"/>
    </location>
</feature>
<keyword evidence="4" id="KW-0964">Secreted</keyword>
<evidence type="ECO:0000313" key="14">
    <source>
        <dbReference type="Proteomes" id="UP000030151"/>
    </source>
</evidence>